<dbReference type="AlphaFoldDB" id="A0AA94HUP6"/>
<dbReference type="EMBL" id="FPIW01000061">
    <property type="protein sequence ID" value="SFW67524.1"/>
    <property type="molecule type" value="Genomic_DNA"/>
</dbReference>
<evidence type="ECO:0000256" key="7">
    <source>
        <dbReference type="SAM" id="Phobius"/>
    </source>
</evidence>
<dbReference type="PANTHER" id="PTHR37937:SF1">
    <property type="entry name" value="CONJUGATIVE TRANSFER: DNA TRANSPORT"/>
    <property type="match status" value="1"/>
</dbReference>
<comment type="similarity">
    <text evidence="2">Belongs to the VirD4/TraG family.</text>
</comment>
<organism evidence="8 9">
    <name type="scientific">Desulfovibrio desulfuricans</name>
    <dbReference type="NCBI Taxonomy" id="876"/>
    <lineage>
        <taxon>Bacteria</taxon>
        <taxon>Pseudomonadati</taxon>
        <taxon>Thermodesulfobacteriota</taxon>
        <taxon>Desulfovibrionia</taxon>
        <taxon>Desulfovibrionales</taxon>
        <taxon>Desulfovibrionaceae</taxon>
        <taxon>Desulfovibrio</taxon>
    </lineage>
</organism>
<evidence type="ECO:0000256" key="4">
    <source>
        <dbReference type="ARBA" id="ARBA00022692"/>
    </source>
</evidence>
<comment type="caution">
    <text evidence="8">The sequence shown here is derived from an EMBL/GenBank/DDBJ whole genome shotgun (WGS) entry which is preliminary data.</text>
</comment>
<keyword evidence="5 7" id="KW-1133">Transmembrane helix</keyword>
<protein>
    <submittedName>
        <fullName evidence="8">Type IV secretion system protein VirD4</fullName>
    </submittedName>
</protein>
<proteinExistence type="inferred from homology"/>
<evidence type="ECO:0000313" key="9">
    <source>
        <dbReference type="Proteomes" id="UP000182680"/>
    </source>
</evidence>
<feature type="transmembrane region" description="Helical" evidence="7">
    <location>
        <begin position="28"/>
        <end position="50"/>
    </location>
</feature>
<dbReference type="GO" id="GO:0005886">
    <property type="term" value="C:plasma membrane"/>
    <property type="evidence" value="ECO:0007669"/>
    <property type="project" value="UniProtKB-SubCell"/>
</dbReference>
<gene>
    <name evidence="8" type="ORF">SAMN02910291_02442</name>
</gene>
<reference evidence="9" key="1">
    <citation type="submission" date="2016-11" db="EMBL/GenBank/DDBJ databases">
        <authorList>
            <person name="Jaros S."/>
            <person name="Januszkiewicz K."/>
            <person name="Wedrychowicz H."/>
        </authorList>
    </citation>
    <scope>NUCLEOTIDE SEQUENCE [LARGE SCALE GENOMIC DNA]</scope>
    <source>
        <strain evidence="9">DSM 7057</strain>
    </source>
</reference>
<dbReference type="InterPro" id="IPR051539">
    <property type="entry name" value="T4SS-coupling_protein"/>
</dbReference>
<dbReference type="RefSeq" id="WP_072312369.1">
    <property type="nucleotide sequence ID" value="NZ_FPIW01000061.1"/>
</dbReference>
<keyword evidence="4 7" id="KW-0812">Transmembrane</keyword>
<dbReference type="PANTHER" id="PTHR37937">
    <property type="entry name" value="CONJUGATIVE TRANSFER: DNA TRANSPORT"/>
    <property type="match status" value="1"/>
</dbReference>
<evidence type="ECO:0000256" key="5">
    <source>
        <dbReference type="ARBA" id="ARBA00022989"/>
    </source>
</evidence>
<sequence>MEYFNIEHWKWLFSQDFFDILSFVMNDGVLKVVAATILLGVAWCVWYVAIRERPVTTHGSAAWGGAEDAEKAGLVAKPGDRVLLGKIGDKWLGAEYHSLVCAKTRGGKGVGVIIPTLLTYRGSIICNDIKGENYAITAARREAMGQNVYCVDPYGEIAERTHCFNPLDYIKAGSPDATTLARSLAHTMSGTGEEDFWTKSGRSMLVTFILYVCAKFEGGERNLGKVREMLTQSAEKKTAMLKEMQGMDEFDGNIAKGANKILEIQGDGDEKNEMLLSIFATVDTMCDFLDDPRIAHVLSRTDFRLEMFKYEPSSLYVVVSPGNLAVSQMLLRMIYSYALNQNQKNERPVAAQELELQKMKHPLVFLMDEFAQLGKFDAVKNAMPIAAGFDIRFCIIIQGLSQLTDHYKDGGQEFLNNAIKLFIGAEDTKTAEQISEMCGDTTVQTQSKDEKSGRMTSSYTSRRLVTVGEAMQAKVEKPFLLAGGMKPLRIDRITYYSDKFFAGKYGKYSAG</sequence>
<dbReference type="Gene3D" id="3.40.50.300">
    <property type="entry name" value="P-loop containing nucleotide triphosphate hydrolases"/>
    <property type="match status" value="1"/>
</dbReference>
<evidence type="ECO:0000256" key="3">
    <source>
        <dbReference type="ARBA" id="ARBA00022475"/>
    </source>
</evidence>
<accession>A0AA94HUP6</accession>
<evidence type="ECO:0000313" key="8">
    <source>
        <dbReference type="EMBL" id="SFW67524.1"/>
    </source>
</evidence>
<comment type="subcellular location">
    <subcellularLocation>
        <location evidence="1">Cell membrane</location>
        <topology evidence="1">Multi-pass membrane protein</topology>
    </subcellularLocation>
</comment>
<evidence type="ECO:0000256" key="2">
    <source>
        <dbReference type="ARBA" id="ARBA00008806"/>
    </source>
</evidence>
<dbReference type="InterPro" id="IPR003688">
    <property type="entry name" value="TraG/VirD4"/>
</dbReference>
<evidence type="ECO:0000256" key="6">
    <source>
        <dbReference type="ARBA" id="ARBA00023136"/>
    </source>
</evidence>
<dbReference type="CDD" id="cd01127">
    <property type="entry name" value="TrwB_TraG_TraD_VirD4"/>
    <property type="match status" value="2"/>
</dbReference>
<dbReference type="Pfam" id="PF02534">
    <property type="entry name" value="T4SS-DNA_transf"/>
    <property type="match status" value="1"/>
</dbReference>
<name>A0AA94HUP6_DESDE</name>
<keyword evidence="6 7" id="KW-0472">Membrane</keyword>
<dbReference type="Proteomes" id="UP000182680">
    <property type="component" value="Unassembled WGS sequence"/>
</dbReference>
<keyword evidence="3" id="KW-1003">Cell membrane</keyword>
<evidence type="ECO:0000256" key="1">
    <source>
        <dbReference type="ARBA" id="ARBA00004651"/>
    </source>
</evidence>
<dbReference type="InterPro" id="IPR027417">
    <property type="entry name" value="P-loop_NTPase"/>
</dbReference>
<dbReference type="SUPFAM" id="SSF52540">
    <property type="entry name" value="P-loop containing nucleoside triphosphate hydrolases"/>
    <property type="match status" value="1"/>
</dbReference>